<evidence type="ECO:0000313" key="4">
    <source>
        <dbReference type="Proteomes" id="UP000283509"/>
    </source>
</evidence>
<keyword evidence="2" id="KW-1133">Transmembrane helix</keyword>
<name>A0A3R7PF08_PENVA</name>
<keyword evidence="4" id="KW-1185">Reference proteome</keyword>
<accession>A0A3R7PF08</accession>
<organism evidence="3 4">
    <name type="scientific">Penaeus vannamei</name>
    <name type="common">Whiteleg shrimp</name>
    <name type="synonym">Litopenaeus vannamei</name>
    <dbReference type="NCBI Taxonomy" id="6689"/>
    <lineage>
        <taxon>Eukaryota</taxon>
        <taxon>Metazoa</taxon>
        <taxon>Ecdysozoa</taxon>
        <taxon>Arthropoda</taxon>
        <taxon>Crustacea</taxon>
        <taxon>Multicrustacea</taxon>
        <taxon>Malacostraca</taxon>
        <taxon>Eumalacostraca</taxon>
        <taxon>Eucarida</taxon>
        <taxon>Decapoda</taxon>
        <taxon>Dendrobranchiata</taxon>
        <taxon>Penaeoidea</taxon>
        <taxon>Penaeidae</taxon>
        <taxon>Penaeus</taxon>
    </lineage>
</organism>
<reference evidence="3 4" key="1">
    <citation type="submission" date="2018-04" db="EMBL/GenBank/DDBJ databases">
        <authorList>
            <person name="Zhang X."/>
            <person name="Yuan J."/>
            <person name="Li F."/>
            <person name="Xiang J."/>
        </authorList>
    </citation>
    <scope>NUCLEOTIDE SEQUENCE [LARGE SCALE GENOMIC DNA]</scope>
    <source>
        <tissue evidence="3">Muscle</tissue>
    </source>
</reference>
<evidence type="ECO:0000313" key="3">
    <source>
        <dbReference type="EMBL" id="ROT84500.1"/>
    </source>
</evidence>
<gene>
    <name evidence="3" type="ORF">C7M84_022315</name>
</gene>
<proteinExistence type="predicted"/>
<feature type="compositionally biased region" description="Pro residues" evidence="1">
    <location>
        <begin position="189"/>
        <end position="211"/>
    </location>
</feature>
<feature type="compositionally biased region" description="Pro residues" evidence="1">
    <location>
        <begin position="218"/>
        <end position="234"/>
    </location>
</feature>
<reference evidence="3 4" key="2">
    <citation type="submission" date="2019-01" db="EMBL/GenBank/DDBJ databases">
        <title>The decoding of complex shrimp genome reveals the adaptation for benthos swimmer, frequently molting mechanism and breeding impact on genome.</title>
        <authorList>
            <person name="Sun Y."/>
            <person name="Gao Y."/>
            <person name="Yu Y."/>
        </authorList>
    </citation>
    <scope>NUCLEOTIDE SEQUENCE [LARGE SCALE GENOMIC DNA]</scope>
    <source>
        <tissue evidence="3">Muscle</tissue>
    </source>
</reference>
<feature type="compositionally biased region" description="Pro residues" evidence="1">
    <location>
        <begin position="325"/>
        <end position="356"/>
    </location>
</feature>
<sequence>MTWFYLDWEAGSEVSPAGVVGRNLLLSTFSYYFTFPLLLFPFSSRKLSLTSPPIPSSPIFPFYLSLATSLLLSTLFPFTASSTIVSLPPHDSPLFKQFPSPTPPSSPPLHNLRKPLLLSHNPFTTTRTSPPTPSTTFLFPHHPLLFLSPDRLFLFPPHNPPHLSSPTTNPTTLFFSPHNPFSPLSQPLNPLPPPTTPQSPSPPPTIPPFPRKPLSSLPQPPKTPPLPVQQPHPSQPLLSSTPLLYSSQQPHTHKPVLSLSHKPLLSPSYPQQTLPSLPQPTTPLSSTTPHKPFSPPPNTPTPPPTTPTTLPTTPFLSPSHIPHNPFLPPPTTPQTPPPFLSPSHTPSPPPTNPATPQPDANDRDTSPAAPSRIPEVIQIS</sequence>
<keyword evidence="2" id="KW-0472">Membrane</keyword>
<protein>
    <submittedName>
        <fullName evidence="3">Uncharacterized protein</fullName>
    </submittedName>
</protein>
<feature type="compositionally biased region" description="Low complexity" evidence="1">
    <location>
        <begin position="307"/>
        <end position="324"/>
    </location>
</feature>
<feature type="compositionally biased region" description="Low complexity" evidence="1">
    <location>
        <begin position="235"/>
        <end position="276"/>
    </location>
</feature>
<comment type="caution">
    <text evidence="3">The sequence shown here is derived from an EMBL/GenBank/DDBJ whole genome shotgun (WGS) entry which is preliminary data.</text>
</comment>
<feature type="region of interest" description="Disordered" evidence="1">
    <location>
        <begin position="163"/>
        <end position="380"/>
    </location>
</feature>
<feature type="transmembrane region" description="Helical" evidence="2">
    <location>
        <begin position="20"/>
        <end position="40"/>
    </location>
</feature>
<dbReference type="EMBL" id="QCYY01000533">
    <property type="protein sequence ID" value="ROT84500.1"/>
    <property type="molecule type" value="Genomic_DNA"/>
</dbReference>
<feature type="compositionally biased region" description="Low complexity" evidence="1">
    <location>
        <begin position="282"/>
        <end position="291"/>
    </location>
</feature>
<evidence type="ECO:0000256" key="1">
    <source>
        <dbReference type="SAM" id="MobiDB-lite"/>
    </source>
</evidence>
<feature type="compositionally biased region" description="Pro residues" evidence="1">
    <location>
        <begin position="292"/>
        <end position="306"/>
    </location>
</feature>
<evidence type="ECO:0000256" key="2">
    <source>
        <dbReference type="SAM" id="Phobius"/>
    </source>
</evidence>
<dbReference type="AlphaFoldDB" id="A0A3R7PF08"/>
<feature type="transmembrane region" description="Helical" evidence="2">
    <location>
        <begin position="60"/>
        <end position="80"/>
    </location>
</feature>
<feature type="compositionally biased region" description="Low complexity" evidence="1">
    <location>
        <begin position="179"/>
        <end position="188"/>
    </location>
</feature>
<dbReference type="Proteomes" id="UP000283509">
    <property type="component" value="Unassembled WGS sequence"/>
</dbReference>
<keyword evidence="2" id="KW-0812">Transmembrane</keyword>